<evidence type="ECO:0000313" key="2">
    <source>
        <dbReference type="Proteomes" id="UP000661696"/>
    </source>
</evidence>
<name>A0ABS1QL80_9FLAO</name>
<accession>A0ABS1QL80</accession>
<comment type="caution">
    <text evidence="1">The sequence shown here is derived from an EMBL/GenBank/DDBJ whole genome shotgun (WGS) entry which is preliminary data.</text>
</comment>
<organism evidence="1 2">
    <name type="scientific">Chryseobacterium endalhagicum</name>
    <dbReference type="NCBI Taxonomy" id="2797638"/>
    <lineage>
        <taxon>Bacteria</taxon>
        <taxon>Pseudomonadati</taxon>
        <taxon>Bacteroidota</taxon>
        <taxon>Flavobacteriia</taxon>
        <taxon>Flavobacteriales</taxon>
        <taxon>Weeksellaceae</taxon>
        <taxon>Chryseobacterium group</taxon>
        <taxon>Chryseobacterium</taxon>
    </lineage>
</organism>
<dbReference type="EMBL" id="JAELVM010000004">
    <property type="protein sequence ID" value="MBL1223387.1"/>
    <property type="molecule type" value="Genomic_DNA"/>
</dbReference>
<sequence length="137" mass="15610">MKKTILLILLFIFTGLYSQSTEYQFKFDAKKFRKEFIKNKKQPLQLKIFAPNGKELIFNVAESSISEQPVQNINTFKGVSVDGSQNVSFTLTKTSISGSYSDHGTEIYFSPVISKKCTYKVYIPAKIQTGQEQDFVK</sequence>
<evidence type="ECO:0000313" key="1">
    <source>
        <dbReference type="EMBL" id="MBL1223387.1"/>
    </source>
</evidence>
<dbReference type="Proteomes" id="UP000661696">
    <property type="component" value="Unassembled WGS sequence"/>
</dbReference>
<keyword evidence="2" id="KW-1185">Reference proteome</keyword>
<proteinExistence type="predicted"/>
<dbReference type="RefSeq" id="WP_202094591.1">
    <property type="nucleotide sequence ID" value="NZ_JAELVM010000004.1"/>
</dbReference>
<reference evidence="1 2" key="1">
    <citation type="submission" date="2020-12" db="EMBL/GenBank/DDBJ databases">
        <title>Chryseobacterium endoalhailicus sp. nov., isolated from seed of leguminous plant.</title>
        <authorList>
            <person name="Zhang X."/>
        </authorList>
    </citation>
    <scope>NUCLEOTIDE SEQUENCE [LARGE SCALE GENOMIC DNA]</scope>
    <source>
        <strain evidence="1 2">L7</strain>
    </source>
</reference>
<gene>
    <name evidence="1" type="ORF">JET18_21275</name>
</gene>
<protein>
    <submittedName>
        <fullName evidence="1">Uncharacterized protein</fullName>
    </submittedName>
</protein>